<organism evidence="14 15">
    <name type="scientific">Mytilus coruscus</name>
    <name type="common">Sea mussel</name>
    <dbReference type="NCBI Taxonomy" id="42192"/>
    <lineage>
        <taxon>Eukaryota</taxon>
        <taxon>Metazoa</taxon>
        <taxon>Spiralia</taxon>
        <taxon>Lophotrochozoa</taxon>
        <taxon>Mollusca</taxon>
        <taxon>Bivalvia</taxon>
        <taxon>Autobranchia</taxon>
        <taxon>Pteriomorphia</taxon>
        <taxon>Mytilida</taxon>
        <taxon>Mytiloidea</taxon>
        <taxon>Mytilidae</taxon>
        <taxon>Mytilinae</taxon>
        <taxon>Mytilus</taxon>
    </lineage>
</organism>
<keyword evidence="7" id="KW-0804">Transcription</keyword>
<feature type="compositionally biased region" description="Basic and acidic residues" evidence="11">
    <location>
        <begin position="284"/>
        <end position="297"/>
    </location>
</feature>
<dbReference type="GO" id="GO:0008270">
    <property type="term" value="F:zinc ion binding"/>
    <property type="evidence" value="ECO:0007669"/>
    <property type="project" value="UniProtKB-KW"/>
</dbReference>
<dbReference type="OrthoDB" id="10443664at2759"/>
<feature type="domain" description="C2H2-type" evidence="12">
    <location>
        <begin position="477"/>
        <end position="500"/>
    </location>
</feature>
<dbReference type="PANTHER" id="PTHR45805:SF2">
    <property type="entry name" value="NUCLEAR HORMONE RECEPTOR HR3-RELATED"/>
    <property type="match status" value="1"/>
</dbReference>
<feature type="compositionally biased region" description="Polar residues" evidence="11">
    <location>
        <begin position="243"/>
        <end position="254"/>
    </location>
</feature>
<dbReference type="SUPFAM" id="SSF57716">
    <property type="entry name" value="Glucocorticoid receptor-like (DNA-binding domain)"/>
    <property type="match status" value="1"/>
</dbReference>
<protein>
    <submittedName>
        <fullName evidence="14">RXRA</fullName>
    </submittedName>
</protein>
<dbReference type="Gene3D" id="3.30.50.10">
    <property type="entry name" value="Erythroid Transcription Factor GATA-1, subunit A"/>
    <property type="match status" value="1"/>
</dbReference>
<keyword evidence="2" id="KW-0479">Metal-binding</keyword>
<evidence type="ECO:0000256" key="10">
    <source>
        <dbReference type="PROSITE-ProRule" id="PRU00042"/>
    </source>
</evidence>
<evidence type="ECO:0000256" key="6">
    <source>
        <dbReference type="ARBA" id="ARBA00023125"/>
    </source>
</evidence>
<keyword evidence="5" id="KW-0805">Transcription regulation</keyword>
<evidence type="ECO:0000256" key="1">
    <source>
        <dbReference type="ARBA" id="ARBA00004123"/>
    </source>
</evidence>
<sequence length="1211" mass="136426">MYLSEQHPVSSMSDRVLDSDSEVVVNVKSEVCCNCEEKFDSRKQLKKHEKLCGQEIEASVGCPDCQKSFSRSDNMKRHWRLKHGGDEKEKPSPSSKICKISSMHGRSLSADSGCAKSKTKVSRPRKEPLTKKSEIGTEPGVSSSISSLKKEEKVGVINIIRKKQSESMTQKSDKKNPVRARSLSPTKCSSQKSKIQLDKGLKITNKTLPVDNIHLKLEFEPGKTQSYENCISTSTKKVHSRSRTLSSGRPQQLSDKCDGSESKIFSVENTLHLGDKSYQCRSKTPTEDCGLKLSDKHARSRSKTPSGDKSNRSRCKTLSGDSALQSSDRSNRSKSAKTHSAPKNFPSNDSANLKVITPTENSASTRNKMTSQARSLASGSAISNSKISIHVDEAGDRKISPGKKETSKQNILSPIKAVITKKTAKHHDGMTSPGKKETEKQTPKQNVDITSPKRKTIKPILKVEVSTPSGHVSKMTFNCKLCPKSFTTRMGYRQHCKRSHKIDVDLNDSMNEKLEITQSPDIKQEYITSKSGKKRKKPIPGICKVCGDISTGKHYGVESCRSCNDFFYKKYVKKKNLDNGLLCYIEKTCVIDRNNRHSCDYCRLQKCLAVGMSKQGHLRTTAEPGLDYLKCDFCSRIFIGPYASQSKNRHNRHIHSGIKNRLKTTKSRINFFQCHLCGVRFLSKDGLNKHNEKKHFGQNRDYKCDLCGKQYLLKTSLWQHCLTVHKGKNLSDKGTKVEAIEQNEQLEQLELPENINWILAQNPNQCIDIQENLIDTKVDLKEILPTELPQKVLKKSMHKFKMNKSNDKEHESMETEKEVMCNKLTGLISMSTTEVSTHGRVRTKKLKSVQKVVSVKTNTKKGILKSKKLKKNKFKKLQNHKQLSVMSKYELRNKLLSEVKLKGKIKSTKEPSEGIPKTLTDSLKGKPKTLSESLKGKPKTLSDSLKGKPKTFSDSLKGKPKTLSESKLEPSERKPYNNLKENIMLKDVKILVKKFVPLPPVIDKSERQNETVSIKFDQNGKKGELTGKIDKSSDNVSNLIDSNKDTIDKEEGETTLEKMSLLLSGTHKDSLHERLVIPYIQKSPQGRIDNKYKGLKITLPSSGEGRIITNEENLEGTELEKSHKVLKNQIDFVNFKITLQTRSECRTVMSANKFSVGNRSEAKSLDGNDKNKKNNIIQGKSLLESETENETKNHNCPTDKNAKRDWKYSWY</sequence>
<evidence type="ECO:0000256" key="3">
    <source>
        <dbReference type="ARBA" id="ARBA00022771"/>
    </source>
</evidence>
<dbReference type="GO" id="GO:0004879">
    <property type="term" value="F:nuclear receptor activity"/>
    <property type="evidence" value="ECO:0007669"/>
    <property type="project" value="TreeGrafter"/>
</dbReference>
<evidence type="ECO:0000256" key="5">
    <source>
        <dbReference type="ARBA" id="ARBA00023015"/>
    </source>
</evidence>
<evidence type="ECO:0000259" key="13">
    <source>
        <dbReference type="PROSITE" id="PS51030"/>
    </source>
</evidence>
<accession>A0A6J8F2I6</accession>
<dbReference type="PROSITE" id="PS51030">
    <property type="entry name" value="NUCLEAR_REC_DBD_2"/>
    <property type="match status" value="1"/>
</dbReference>
<feature type="compositionally biased region" description="Polar residues" evidence="11">
    <location>
        <begin position="183"/>
        <end position="194"/>
    </location>
</feature>
<keyword evidence="8" id="KW-0675">Receptor</keyword>
<reference evidence="14 15" key="1">
    <citation type="submission" date="2020-06" db="EMBL/GenBank/DDBJ databases">
        <authorList>
            <person name="Li R."/>
            <person name="Bekaert M."/>
        </authorList>
    </citation>
    <scope>NUCLEOTIDE SEQUENCE [LARGE SCALE GENOMIC DNA]</scope>
    <source>
        <strain evidence="15">wild</strain>
    </source>
</reference>
<dbReference type="InterPro" id="IPR013088">
    <property type="entry name" value="Znf_NHR/GATA"/>
</dbReference>
<dbReference type="Pfam" id="PF00105">
    <property type="entry name" value="zf-C4"/>
    <property type="match status" value="1"/>
</dbReference>
<dbReference type="GO" id="GO:0000978">
    <property type="term" value="F:RNA polymerase II cis-regulatory region sequence-specific DNA binding"/>
    <property type="evidence" value="ECO:0007669"/>
    <property type="project" value="TreeGrafter"/>
</dbReference>
<feature type="compositionally biased region" description="Basic and acidic residues" evidence="11">
    <location>
        <begin position="426"/>
        <end position="442"/>
    </location>
</feature>
<feature type="compositionally biased region" description="Polar residues" evidence="11">
    <location>
        <begin position="319"/>
        <end position="328"/>
    </location>
</feature>
<feature type="region of interest" description="Disordered" evidence="11">
    <location>
        <begin position="232"/>
        <end position="260"/>
    </location>
</feature>
<evidence type="ECO:0000256" key="8">
    <source>
        <dbReference type="ARBA" id="ARBA00023170"/>
    </source>
</evidence>
<feature type="compositionally biased region" description="Basic and acidic residues" evidence="11">
    <location>
        <begin position="124"/>
        <end position="135"/>
    </location>
</feature>
<dbReference type="AlphaFoldDB" id="A0A6J8F2I6"/>
<evidence type="ECO:0000256" key="7">
    <source>
        <dbReference type="ARBA" id="ARBA00023163"/>
    </source>
</evidence>
<feature type="region of interest" description="Disordered" evidence="11">
    <location>
        <begin position="275"/>
        <end position="381"/>
    </location>
</feature>
<comment type="subcellular location">
    <subcellularLocation>
        <location evidence="1">Nucleus</location>
    </subcellularLocation>
</comment>
<feature type="domain" description="C2H2-type" evidence="12">
    <location>
        <begin position="702"/>
        <end position="730"/>
    </location>
</feature>
<dbReference type="Proteomes" id="UP000507470">
    <property type="component" value="Unassembled WGS sequence"/>
</dbReference>
<feature type="region of interest" description="Disordered" evidence="11">
    <location>
        <begin position="76"/>
        <end position="148"/>
    </location>
</feature>
<dbReference type="PROSITE" id="PS00028">
    <property type="entry name" value="ZINC_FINGER_C2H2_1"/>
    <property type="match status" value="4"/>
</dbReference>
<dbReference type="SMART" id="SM00355">
    <property type="entry name" value="ZnF_C2H2"/>
    <property type="match status" value="6"/>
</dbReference>
<keyword evidence="3 10" id="KW-0863">Zinc-finger</keyword>
<proteinExistence type="predicted"/>
<feature type="region of interest" description="Disordered" evidence="11">
    <location>
        <begin position="422"/>
        <end position="449"/>
    </location>
</feature>
<keyword evidence="9" id="KW-0539">Nucleus</keyword>
<feature type="region of interest" description="Disordered" evidence="11">
    <location>
        <begin position="161"/>
        <end position="194"/>
    </location>
</feature>
<dbReference type="InterPro" id="IPR013087">
    <property type="entry name" value="Znf_C2H2_type"/>
</dbReference>
<evidence type="ECO:0000256" key="2">
    <source>
        <dbReference type="ARBA" id="ARBA00022723"/>
    </source>
</evidence>
<dbReference type="PANTHER" id="PTHR45805">
    <property type="entry name" value="NUCLEAR HORMONE RECEPTOR HR3-RELATED"/>
    <property type="match status" value="1"/>
</dbReference>
<name>A0A6J8F2I6_MYTCO</name>
<gene>
    <name evidence="14" type="ORF">MCOR_57671</name>
</gene>
<feature type="region of interest" description="Disordered" evidence="11">
    <location>
        <begin position="907"/>
        <end position="973"/>
    </location>
</feature>
<feature type="compositionally biased region" description="Polar residues" evidence="11">
    <location>
        <begin position="358"/>
        <end position="381"/>
    </location>
</feature>
<feature type="domain" description="Nuclear receptor" evidence="13">
    <location>
        <begin position="540"/>
        <end position="619"/>
    </location>
</feature>
<keyword evidence="15" id="KW-1185">Reference proteome</keyword>
<feature type="compositionally biased region" description="Basic and acidic residues" evidence="11">
    <location>
        <begin position="962"/>
        <end position="973"/>
    </location>
</feature>
<keyword evidence="4" id="KW-0862">Zinc</keyword>
<dbReference type="SUPFAM" id="SSF57667">
    <property type="entry name" value="beta-beta-alpha zinc fingers"/>
    <property type="match status" value="2"/>
</dbReference>
<dbReference type="EMBL" id="CACVKT020010330">
    <property type="protein sequence ID" value="CAC5425895.1"/>
    <property type="molecule type" value="Genomic_DNA"/>
</dbReference>
<dbReference type="PROSITE" id="PS50157">
    <property type="entry name" value="ZINC_FINGER_C2H2_2"/>
    <property type="match status" value="4"/>
</dbReference>
<feature type="compositionally biased region" description="Low complexity" evidence="11">
    <location>
        <begin position="92"/>
        <end position="102"/>
    </location>
</feature>
<evidence type="ECO:0000259" key="12">
    <source>
        <dbReference type="PROSITE" id="PS50157"/>
    </source>
</evidence>
<dbReference type="PRINTS" id="PR00047">
    <property type="entry name" value="STROIDFINGER"/>
</dbReference>
<evidence type="ECO:0000256" key="11">
    <source>
        <dbReference type="SAM" id="MobiDB-lite"/>
    </source>
</evidence>
<dbReference type="Gene3D" id="3.30.160.60">
    <property type="entry name" value="Classic Zinc Finger"/>
    <property type="match status" value="2"/>
</dbReference>
<keyword evidence="6" id="KW-0238">DNA-binding</keyword>
<evidence type="ECO:0000256" key="9">
    <source>
        <dbReference type="ARBA" id="ARBA00023242"/>
    </source>
</evidence>
<feature type="domain" description="C2H2-type" evidence="12">
    <location>
        <begin position="672"/>
        <end position="700"/>
    </location>
</feature>
<dbReference type="SMART" id="SM00399">
    <property type="entry name" value="ZnF_C4"/>
    <property type="match status" value="1"/>
</dbReference>
<evidence type="ECO:0000313" key="14">
    <source>
        <dbReference type="EMBL" id="CAC5425895.1"/>
    </source>
</evidence>
<dbReference type="GO" id="GO:0005634">
    <property type="term" value="C:nucleus"/>
    <property type="evidence" value="ECO:0007669"/>
    <property type="project" value="UniProtKB-SubCell"/>
</dbReference>
<feature type="domain" description="C2H2-type" evidence="12">
    <location>
        <begin position="60"/>
        <end position="88"/>
    </location>
</feature>
<dbReference type="InterPro" id="IPR036236">
    <property type="entry name" value="Znf_C2H2_sf"/>
</dbReference>
<dbReference type="InterPro" id="IPR001628">
    <property type="entry name" value="Znf_hrmn_rcpt"/>
</dbReference>
<evidence type="ECO:0000256" key="4">
    <source>
        <dbReference type="ARBA" id="ARBA00022833"/>
    </source>
</evidence>
<evidence type="ECO:0000313" key="15">
    <source>
        <dbReference type="Proteomes" id="UP000507470"/>
    </source>
</evidence>